<gene>
    <name evidence="4" type="ORF">SAMN02745163_03549</name>
</gene>
<dbReference type="Proteomes" id="UP000184310">
    <property type="component" value="Unassembled WGS sequence"/>
</dbReference>
<dbReference type="GO" id="GO:0003677">
    <property type="term" value="F:DNA binding"/>
    <property type="evidence" value="ECO:0007669"/>
    <property type="project" value="UniProtKB-KW"/>
</dbReference>
<dbReference type="AlphaFoldDB" id="A0A1M6R5N0"/>
<dbReference type="RefSeq" id="WP_072991042.1">
    <property type="nucleotide sequence ID" value="NZ_FQZB01000015.1"/>
</dbReference>
<sequence length="272" mass="32057">MFKIGEFSKLTQVSIRMLRYYDEIGLLKPAKVDLFTGYRMYSAEQIPILQKIILLRDTKFTTVEIKDIIQRCNEVSILDELKEKKIQINNEIAKEKQRIDKIDSAIKEIEEEKFKIHCNINFKKVDSTLILSTRDIIPTYFHEGILWERLCDFIRRENISIKQDMYDNIALYHDIEHKDENVDVEVGVVVNKIGENKDGFIYREVEPVTKIAYAMVYGPYNNLARAYEDLAYWIESHNEHMANKPSRQICHISGEDVDDPEEYLTEIQIPLE</sequence>
<dbReference type="EMBL" id="FQZB01000015">
    <property type="protein sequence ID" value="SHK27764.1"/>
    <property type="molecule type" value="Genomic_DNA"/>
</dbReference>
<keyword evidence="1 4" id="KW-0238">DNA-binding</keyword>
<accession>A0A1M6R5N0</accession>
<dbReference type="PANTHER" id="PTHR30204">
    <property type="entry name" value="REDOX-CYCLING DRUG-SENSING TRANSCRIPTIONAL ACTIVATOR SOXR"/>
    <property type="match status" value="1"/>
</dbReference>
<dbReference type="InterPro" id="IPR009061">
    <property type="entry name" value="DNA-bd_dom_put_sf"/>
</dbReference>
<dbReference type="STRING" id="1121302.SAMN02745163_03549"/>
<evidence type="ECO:0000313" key="5">
    <source>
        <dbReference type="Proteomes" id="UP000184310"/>
    </source>
</evidence>
<dbReference type="Gene3D" id="3.20.80.10">
    <property type="entry name" value="Regulatory factor, effector binding domain"/>
    <property type="match status" value="1"/>
</dbReference>
<dbReference type="SUPFAM" id="SSF55136">
    <property type="entry name" value="Probable bacterial effector-binding domain"/>
    <property type="match status" value="1"/>
</dbReference>
<protein>
    <submittedName>
        <fullName evidence="4">DNA-binding transcriptional regulator, MerR family</fullName>
    </submittedName>
</protein>
<dbReference type="PROSITE" id="PS50937">
    <property type="entry name" value="HTH_MERR_2"/>
    <property type="match status" value="1"/>
</dbReference>
<reference evidence="4 5" key="1">
    <citation type="submission" date="2016-11" db="EMBL/GenBank/DDBJ databases">
        <authorList>
            <person name="Jaros S."/>
            <person name="Januszkiewicz K."/>
            <person name="Wedrychowicz H."/>
        </authorList>
    </citation>
    <scope>NUCLEOTIDE SEQUENCE [LARGE SCALE GENOMIC DNA]</scope>
    <source>
        <strain evidence="4 5">DSM 21758</strain>
    </source>
</reference>
<dbReference type="InterPro" id="IPR047057">
    <property type="entry name" value="MerR_fam"/>
</dbReference>
<dbReference type="InterPro" id="IPR029442">
    <property type="entry name" value="GyrI-like"/>
</dbReference>
<dbReference type="PROSITE" id="PS00552">
    <property type="entry name" value="HTH_MERR_1"/>
    <property type="match status" value="1"/>
</dbReference>
<dbReference type="SMART" id="SM00871">
    <property type="entry name" value="AraC_E_bind"/>
    <property type="match status" value="1"/>
</dbReference>
<evidence type="ECO:0000259" key="3">
    <source>
        <dbReference type="PROSITE" id="PS50937"/>
    </source>
</evidence>
<dbReference type="GO" id="GO:0003700">
    <property type="term" value="F:DNA-binding transcription factor activity"/>
    <property type="evidence" value="ECO:0007669"/>
    <property type="project" value="InterPro"/>
</dbReference>
<evidence type="ECO:0000256" key="2">
    <source>
        <dbReference type="SAM" id="Coils"/>
    </source>
</evidence>
<dbReference type="InterPro" id="IPR010499">
    <property type="entry name" value="AraC_E-bd"/>
</dbReference>
<evidence type="ECO:0000256" key="1">
    <source>
        <dbReference type="ARBA" id="ARBA00023125"/>
    </source>
</evidence>
<proteinExistence type="predicted"/>
<dbReference type="Pfam" id="PF06445">
    <property type="entry name" value="GyrI-like"/>
    <property type="match status" value="1"/>
</dbReference>
<dbReference type="Pfam" id="PF13411">
    <property type="entry name" value="MerR_1"/>
    <property type="match status" value="1"/>
</dbReference>
<feature type="coiled-coil region" evidence="2">
    <location>
        <begin position="78"/>
        <end position="112"/>
    </location>
</feature>
<dbReference type="InterPro" id="IPR000551">
    <property type="entry name" value="MerR-type_HTH_dom"/>
</dbReference>
<keyword evidence="2" id="KW-0175">Coiled coil</keyword>
<dbReference type="OrthoDB" id="9773308at2"/>
<dbReference type="PANTHER" id="PTHR30204:SF97">
    <property type="entry name" value="MERR FAMILY REGULATORY PROTEIN"/>
    <property type="match status" value="1"/>
</dbReference>
<organism evidence="4 5">
    <name type="scientific">Clostridium cavendishii DSM 21758</name>
    <dbReference type="NCBI Taxonomy" id="1121302"/>
    <lineage>
        <taxon>Bacteria</taxon>
        <taxon>Bacillati</taxon>
        <taxon>Bacillota</taxon>
        <taxon>Clostridia</taxon>
        <taxon>Eubacteriales</taxon>
        <taxon>Clostridiaceae</taxon>
        <taxon>Clostridium</taxon>
    </lineage>
</organism>
<feature type="domain" description="HTH merR-type" evidence="3">
    <location>
        <begin position="1"/>
        <end position="71"/>
    </location>
</feature>
<dbReference type="SUPFAM" id="SSF46955">
    <property type="entry name" value="Putative DNA-binding domain"/>
    <property type="match status" value="1"/>
</dbReference>
<dbReference type="InterPro" id="IPR011256">
    <property type="entry name" value="Reg_factor_effector_dom_sf"/>
</dbReference>
<name>A0A1M6R5N0_9CLOT</name>
<dbReference type="Gene3D" id="1.10.1660.10">
    <property type="match status" value="1"/>
</dbReference>
<dbReference type="SMART" id="SM00422">
    <property type="entry name" value="HTH_MERR"/>
    <property type="match status" value="1"/>
</dbReference>
<keyword evidence="5" id="KW-1185">Reference proteome</keyword>
<evidence type="ECO:0000313" key="4">
    <source>
        <dbReference type="EMBL" id="SHK27764.1"/>
    </source>
</evidence>
<dbReference type="CDD" id="cd01107">
    <property type="entry name" value="HTH_BmrR"/>
    <property type="match status" value="1"/>
</dbReference>